<dbReference type="InterPro" id="IPR049730">
    <property type="entry name" value="SNF2/RAD54-like_C"/>
</dbReference>
<feature type="non-terminal residue" evidence="4">
    <location>
        <position position="69"/>
    </location>
</feature>
<organism evidence="4 5">
    <name type="scientific">Zymoseptoria tritici (strain CBS 115943 / IPO323)</name>
    <name type="common">Speckled leaf blotch fungus</name>
    <name type="synonym">Septoria tritici</name>
    <dbReference type="NCBI Taxonomy" id="336722"/>
    <lineage>
        <taxon>Eukaryota</taxon>
        <taxon>Fungi</taxon>
        <taxon>Dikarya</taxon>
        <taxon>Ascomycota</taxon>
        <taxon>Pezizomycotina</taxon>
        <taxon>Dothideomycetes</taxon>
        <taxon>Dothideomycetidae</taxon>
        <taxon>Mycosphaerellales</taxon>
        <taxon>Mycosphaerellaceae</taxon>
        <taxon>Zymoseptoria</taxon>
    </lineage>
</organism>
<name>F9XRF2_ZYMTI</name>
<evidence type="ECO:0000256" key="2">
    <source>
        <dbReference type="ARBA" id="ARBA00022801"/>
    </source>
</evidence>
<evidence type="ECO:0000256" key="1">
    <source>
        <dbReference type="ARBA" id="ARBA00022741"/>
    </source>
</evidence>
<dbReference type="STRING" id="336722.F9XRF2"/>
<dbReference type="GO" id="GO:0016787">
    <property type="term" value="F:hydrolase activity"/>
    <property type="evidence" value="ECO:0007669"/>
    <property type="project" value="UniProtKB-KW"/>
</dbReference>
<dbReference type="CDD" id="cd18793">
    <property type="entry name" value="SF2_C_SNF"/>
    <property type="match status" value="1"/>
</dbReference>
<dbReference type="OMA" id="LEEQAIC"/>
<dbReference type="Proteomes" id="UP000008062">
    <property type="component" value="Chromosome 17"/>
</dbReference>
<protein>
    <recommendedName>
        <fullName evidence="6">Helicase C-terminal domain-containing protein</fullName>
    </recommendedName>
</protein>
<evidence type="ECO:0000313" key="5">
    <source>
        <dbReference type="Proteomes" id="UP000008062"/>
    </source>
</evidence>
<dbReference type="SUPFAM" id="SSF52540">
    <property type="entry name" value="P-loop containing nucleoside triphosphate hydrolases"/>
    <property type="match status" value="1"/>
</dbReference>
<dbReference type="AlphaFoldDB" id="F9XRF2"/>
<dbReference type="Gene3D" id="3.40.50.300">
    <property type="entry name" value="P-loop containing nucleotide triphosphate hydrolases"/>
    <property type="match status" value="1"/>
</dbReference>
<gene>
    <name evidence="4" type="ORF">MYCGRDRAFT_29565</name>
</gene>
<dbReference type="GO" id="GO:0008094">
    <property type="term" value="F:ATP-dependent activity, acting on DNA"/>
    <property type="evidence" value="ECO:0007669"/>
    <property type="project" value="TreeGrafter"/>
</dbReference>
<feature type="non-terminal residue" evidence="4">
    <location>
        <position position="1"/>
    </location>
</feature>
<evidence type="ECO:0008006" key="6">
    <source>
        <dbReference type="Google" id="ProtNLM"/>
    </source>
</evidence>
<dbReference type="InParanoid" id="F9XRF2"/>
<dbReference type="OrthoDB" id="3648557at2759"/>
<dbReference type="GO" id="GO:0005634">
    <property type="term" value="C:nucleus"/>
    <property type="evidence" value="ECO:0007669"/>
    <property type="project" value="TreeGrafter"/>
</dbReference>
<reference evidence="4 5" key="1">
    <citation type="journal article" date="2011" name="PLoS Genet.">
        <title>Finished genome of the fungal wheat pathogen Mycosphaerella graminicola reveals dispensome structure, chromosome plasticity, and stealth pathogenesis.</title>
        <authorList>
            <person name="Goodwin S.B."/>
            <person name="Ben M'barek S."/>
            <person name="Dhillon B."/>
            <person name="Wittenberg A.H.J."/>
            <person name="Crane C.F."/>
            <person name="Hane J.K."/>
            <person name="Foster A.J."/>
            <person name="Van der Lee T.A.J."/>
            <person name="Grimwood J."/>
            <person name="Aerts A."/>
            <person name="Antoniw J."/>
            <person name="Bailey A."/>
            <person name="Bluhm B."/>
            <person name="Bowler J."/>
            <person name="Bristow J."/>
            <person name="van der Burgt A."/>
            <person name="Canto-Canche B."/>
            <person name="Churchill A.C.L."/>
            <person name="Conde-Ferraez L."/>
            <person name="Cools H.J."/>
            <person name="Coutinho P.M."/>
            <person name="Csukai M."/>
            <person name="Dehal P."/>
            <person name="De Wit P."/>
            <person name="Donzelli B."/>
            <person name="van de Geest H.C."/>
            <person name="van Ham R.C.H.J."/>
            <person name="Hammond-Kosack K.E."/>
            <person name="Henrissat B."/>
            <person name="Kilian A."/>
            <person name="Kobayashi A.K."/>
            <person name="Koopmann E."/>
            <person name="Kourmpetis Y."/>
            <person name="Kuzniar A."/>
            <person name="Lindquist E."/>
            <person name="Lombard V."/>
            <person name="Maliepaard C."/>
            <person name="Martins N."/>
            <person name="Mehrabi R."/>
            <person name="Nap J.P.H."/>
            <person name="Ponomarenko A."/>
            <person name="Rudd J.J."/>
            <person name="Salamov A."/>
            <person name="Schmutz J."/>
            <person name="Schouten H.J."/>
            <person name="Shapiro H."/>
            <person name="Stergiopoulos I."/>
            <person name="Torriani S.F.F."/>
            <person name="Tu H."/>
            <person name="de Vries R.P."/>
            <person name="Waalwijk C."/>
            <person name="Ware S.B."/>
            <person name="Wiebenga A."/>
            <person name="Zwiers L.-H."/>
            <person name="Oliver R.P."/>
            <person name="Grigoriev I.V."/>
            <person name="Kema G.H.J."/>
        </authorList>
    </citation>
    <scope>NUCLEOTIDE SEQUENCE [LARGE SCALE GENOMIC DNA]</scope>
    <source>
        <strain evidence="5">CBS 115943 / IPO323</strain>
    </source>
</reference>
<keyword evidence="1" id="KW-0547">Nucleotide-binding</keyword>
<dbReference type="GO" id="GO:0006281">
    <property type="term" value="P:DNA repair"/>
    <property type="evidence" value="ECO:0007669"/>
    <property type="project" value="TreeGrafter"/>
</dbReference>
<evidence type="ECO:0000256" key="3">
    <source>
        <dbReference type="ARBA" id="ARBA00022840"/>
    </source>
</evidence>
<dbReference type="HOGENOM" id="CLU_000315_30_3_1"/>
<dbReference type="PANTHER" id="PTHR45626:SF14">
    <property type="entry name" value="ATP-DEPENDENT DNA HELICASE (EUROFUNG)"/>
    <property type="match status" value="1"/>
</dbReference>
<dbReference type="GO" id="GO:0005524">
    <property type="term" value="F:ATP binding"/>
    <property type="evidence" value="ECO:0007669"/>
    <property type="project" value="UniProtKB-KW"/>
</dbReference>
<dbReference type="PANTHER" id="PTHR45626">
    <property type="entry name" value="TRANSCRIPTION TERMINATION FACTOR 2-RELATED"/>
    <property type="match status" value="1"/>
</dbReference>
<dbReference type="EMBL" id="CM001212">
    <property type="protein sequence ID" value="EGP82177.1"/>
    <property type="molecule type" value="Genomic_DNA"/>
</dbReference>
<proteinExistence type="predicted"/>
<sequence length="69" mass="7810">LKCGSLGLNLTAASRVVSVVIVEPPSTPFVEEQAINRVHRLNQTIDVKVFRLKIRNSVEERILELQEKK</sequence>
<dbReference type="InterPro" id="IPR027417">
    <property type="entry name" value="P-loop_NTPase"/>
</dbReference>
<keyword evidence="2" id="KW-0378">Hydrolase</keyword>
<keyword evidence="5" id="KW-1185">Reference proteome</keyword>
<dbReference type="RefSeq" id="XP_003847201.1">
    <property type="nucleotide sequence ID" value="XM_003847153.1"/>
</dbReference>
<dbReference type="GeneID" id="13399706"/>
<dbReference type="InterPro" id="IPR050628">
    <property type="entry name" value="SNF2_RAD54_helicase_TF"/>
</dbReference>
<dbReference type="KEGG" id="ztr:MYCGRDRAFT_29565"/>
<dbReference type="eggNOG" id="KOG1001">
    <property type="taxonomic scope" value="Eukaryota"/>
</dbReference>
<accession>F9XRF2</accession>
<evidence type="ECO:0000313" key="4">
    <source>
        <dbReference type="EMBL" id="EGP82177.1"/>
    </source>
</evidence>
<keyword evidence="3" id="KW-0067">ATP-binding</keyword>